<organism evidence="2 3">
    <name type="scientific">Cnuella takakiae</name>
    <dbReference type="NCBI Taxonomy" id="1302690"/>
    <lineage>
        <taxon>Bacteria</taxon>
        <taxon>Pseudomonadati</taxon>
        <taxon>Bacteroidota</taxon>
        <taxon>Chitinophagia</taxon>
        <taxon>Chitinophagales</taxon>
        <taxon>Chitinophagaceae</taxon>
        <taxon>Cnuella</taxon>
    </lineage>
</organism>
<keyword evidence="1" id="KW-1133">Transmembrane helix</keyword>
<accession>A0A1M5E0B7</accession>
<feature type="transmembrane region" description="Helical" evidence="1">
    <location>
        <begin position="6"/>
        <end position="26"/>
    </location>
</feature>
<name>A0A1M5E0B7_9BACT</name>
<keyword evidence="1" id="KW-0472">Membrane</keyword>
<dbReference type="AlphaFoldDB" id="A0A1M5E0B7"/>
<gene>
    <name evidence="2" type="ORF">SAMN05444008_111153</name>
</gene>
<evidence type="ECO:0000313" key="2">
    <source>
        <dbReference type="EMBL" id="SHF72630.1"/>
    </source>
</evidence>
<protein>
    <submittedName>
        <fullName evidence="2">Uncharacterized protein</fullName>
    </submittedName>
</protein>
<dbReference type="RefSeq" id="WP_073044711.1">
    <property type="nucleotide sequence ID" value="NZ_FQUO01000011.1"/>
</dbReference>
<sequence length="206" mass="23373">MLTLLYAAVLVLLMFAPILLIGLYDYRQNLKARRRLSAYFDSSVADNGLNLSSKECLHRSIVGVDAQQRKLLLAFRADDGKHYSRIVSLDNISWCSYHQDMWQVQTAAMMPVKRTPRVDRVYLRLESALWPVIEVEFFNRSLQRRSQLGPLQLKAKQWEALVLQLKTADMPASPLSANTNGGQWLLALACSSEVVWDTMTGLVMVA</sequence>
<keyword evidence="1" id="KW-0812">Transmembrane</keyword>
<dbReference type="Proteomes" id="UP000184368">
    <property type="component" value="Unassembled WGS sequence"/>
</dbReference>
<dbReference type="EMBL" id="FQUO01000011">
    <property type="protein sequence ID" value="SHF72630.1"/>
    <property type="molecule type" value="Genomic_DNA"/>
</dbReference>
<evidence type="ECO:0000256" key="1">
    <source>
        <dbReference type="SAM" id="Phobius"/>
    </source>
</evidence>
<proteinExistence type="predicted"/>
<evidence type="ECO:0000313" key="3">
    <source>
        <dbReference type="Proteomes" id="UP000184368"/>
    </source>
</evidence>
<keyword evidence="3" id="KW-1185">Reference proteome</keyword>
<dbReference type="STRING" id="1302690.BUE76_19460"/>
<reference evidence="2 3" key="1">
    <citation type="submission" date="2016-11" db="EMBL/GenBank/DDBJ databases">
        <authorList>
            <person name="Jaros S."/>
            <person name="Januszkiewicz K."/>
            <person name="Wedrychowicz H."/>
        </authorList>
    </citation>
    <scope>NUCLEOTIDE SEQUENCE [LARGE SCALE GENOMIC DNA]</scope>
    <source>
        <strain evidence="2 3">DSM 26897</strain>
    </source>
</reference>